<dbReference type="AlphaFoldDB" id="A0A0E9S5C5"/>
<reference evidence="1" key="1">
    <citation type="submission" date="2014-11" db="EMBL/GenBank/DDBJ databases">
        <authorList>
            <person name="Amaro Gonzalez C."/>
        </authorList>
    </citation>
    <scope>NUCLEOTIDE SEQUENCE</scope>
</reference>
<organism evidence="1">
    <name type="scientific">Anguilla anguilla</name>
    <name type="common">European freshwater eel</name>
    <name type="synonym">Muraena anguilla</name>
    <dbReference type="NCBI Taxonomy" id="7936"/>
    <lineage>
        <taxon>Eukaryota</taxon>
        <taxon>Metazoa</taxon>
        <taxon>Chordata</taxon>
        <taxon>Craniata</taxon>
        <taxon>Vertebrata</taxon>
        <taxon>Euteleostomi</taxon>
        <taxon>Actinopterygii</taxon>
        <taxon>Neopterygii</taxon>
        <taxon>Teleostei</taxon>
        <taxon>Anguilliformes</taxon>
        <taxon>Anguillidae</taxon>
        <taxon>Anguilla</taxon>
    </lineage>
</organism>
<dbReference type="EMBL" id="GBXM01072180">
    <property type="protein sequence ID" value="JAH36397.1"/>
    <property type="molecule type" value="Transcribed_RNA"/>
</dbReference>
<name>A0A0E9S5C5_ANGAN</name>
<evidence type="ECO:0000313" key="1">
    <source>
        <dbReference type="EMBL" id="JAH36397.1"/>
    </source>
</evidence>
<sequence>MHHYINAQAPCTTPLIRKATVQAALELPVGLFFFCFRPQITQY</sequence>
<proteinExistence type="predicted"/>
<reference evidence="1" key="2">
    <citation type="journal article" date="2015" name="Fish Shellfish Immunol.">
        <title>Early steps in the European eel (Anguilla anguilla)-Vibrio vulnificus interaction in the gills: Role of the RtxA13 toxin.</title>
        <authorList>
            <person name="Callol A."/>
            <person name="Pajuelo D."/>
            <person name="Ebbesson L."/>
            <person name="Teles M."/>
            <person name="MacKenzie S."/>
            <person name="Amaro C."/>
        </authorList>
    </citation>
    <scope>NUCLEOTIDE SEQUENCE</scope>
</reference>
<accession>A0A0E9S5C5</accession>
<protein>
    <submittedName>
        <fullName evidence="1">Uncharacterized protein</fullName>
    </submittedName>
</protein>